<dbReference type="GO" id="GO:0005683">
    <property type="term" value="C:U7 snRNP"/>
    <property type="evidence" value="ECO:0007669"/>
    <property type="project" value="TreeGrafter"/>
</dbReference>
<organism evidence="3 4">
    <name type="scientific">Dinoponera quadriceps</name>
    <name type="common">South American ant</name>
    <dbReference type="NCBI Taxonomy" id="609295"/>
    <lineage>
        <taxon>Eukaryota</taxon>
        <taxon>Metazoa</taxon>
        <taxon>Ecdysozoa</taxon>
        <taxon>Arthropoda</taxon>
        <taxon>Hexapoda</taxon>
        <taxon>Insecta</taxon>
        <taxon>Pterygota</taxon>
        <taxon>Neoptera</taxon>
        <taxon>Endopterygota</taxon>
        <taxon>Hymenoptera</taxon>
        <taxon>Apocrita</taxon>
        <taxon>Aculeata</taxon>
        <taxon>Formicoidea</taxon>
        <taxon>Formicidae</taxon>
        <taxon>Ponerinae</taxon>
        <taxon>Ponerini</taxon>
        <taxon>Dinoponera</taxon>
    </lineage>
</organism>
<keyword evidence="3" id="KW-1185">Reference proteome</keyword>
<evidence type="ECO:0000313" key="3">
    <source>
        <dbReference type="Proteomes" id="UP000515204"/>
    </source>
</evidence>
<dbReference type="InterPro" id="IPR039267">
    <property type="entry name" value="Lsm11"/>
</dbReference>
<accession>A0A6P3XU96</accession>
<feature type="domain" description="Sm" evidence="2">
    <location>
        <begin position="111"/>
        <end position="218"/>
    </location>
</feature>
<dbReference type="CTD" id="134353"/>
<dbReference type="GO" id="GO:0071209">
    <property type="term" value="F:U7 snRNA binding"/>
    <property type="evidence" value="ECO:0007669"/>
    <property type="project" value="InterPro"/>
</dbReference>
<dbReference type="CDD" id="cd01739">
    <property type="entry name" value="LSm11_M"/>
    <property type="match status" value="1"/>
</dbReference>
<name>A0A6P3XU96_DINQU</name>
<dbReference type="Gene3D" id="2.30.30.100">
    <property type="match status" value="1"/>
</dbReference>
<gene>
    <name evidence="4" type="primary">LOC106747995</name>
</gene>
<dbReference type="AlphaFoldDB" id="A0A6P3XU96"/>
<proteinExistence type="predicted"/>
<dbReference type="PANTHER" id="PTHR21415:SF1">
    <property type="entry name" value="U7 SNRNA-ASSOCIATED SM-LIKE PROTEIN LSM11"/>
    <property type="match status" value="1"/>
</dbReference>
<feature type="region of interest" description="Disordered" evidence="1">
    <location>
        <begin position="60"/>
        <end position="96"/>
    </location>
</feature>
<dbReference type="Proteomes" id="UP000515204">
    <property type="component" value="Unplaced"/>
</dbReference>
<dbReference type="SUPFAM" id="SSF50182">
    <property type="entry name" value="Sm-like ribonucleoproteins"/>
    <property type="match status" value="1"/>
</dbReference>
<reference evidence="4" key="1">
    <citation type="submission" date="2025-08" db="UniProtKB">
        <authorList>
            <consortium name="RefSeq"/>
        </authorList>
    </citation>
    <scope>IDENTIFICATION</scope>
</reference>
<dbReference type="KEGG" id="dqu:106747995"/>
<dbReference type="InterPro" id="IPR010920">
    <property type="entry name" value="LSM_dom_sf"/>
</dbReference>
<evidence type="ECO:0000313" key="4">
    <source>
        <dbReference type="RefSeq" id="XP_014481599.1"/>
    </source>
</evidence>
<dbReference type="Pfam" id="PF01423">
    <property type="entry name" value="LSM"/>
    <property type="match status" value="1"/>
</dbReference>
<dbReference type="SMART" id="SM00651">
    <property type="entry name" value="Sm"/>
    <property type="match status" value="1"/>
</dbReference>
<sequence length="220" mass="24791">MADEKDSSEESDESLDARSDKFDSLKALYSSKGRLSSYNAPIYDNISKFESVLRRPVSSIKTDSGPAVAGSSSRQRFLPHQEPVPSTRRGRRSLGQKNVLSKMQRTLGPLGMLYSCMENKNRVRVYTRNARNIRGHIEAYVAAFDKHWNLALEDCYEVWSRKVKRKAPALGADAVKVEAAENDVPKAVVRKIEGKMETLERHVPQMLLRGEQVAIIVKIN</sequence>
<evidence type="ECO:0000259" key="2">
    <source>
        <dbReference type="SMART" id="SM00651"/>
    </source>
</evidence>
<dbReference type="InterPro" id="IPR034109">
    <property type="entry name" value="Lsm11_M"/>
</dbReference>
<dbReference type="GeneID" id="106747995"/>
<dbReference type="OrthoDB" id="10002367at2759"/>
<protein>
    <submittedName>
        <fullName evidence="4">U7 snRNA-associated Sm-like protein LSm11 isoform X1</fullName>
    </submittedName>
</protein>
<dbReference type="PANTHER" id="PTHR21415">
    <property type="entry name" value="U7 SNRNA-ASSOCIATED SM-LIKE PROTEIN LSM11"/>
    <property type="match status" value="1"/>
</dbReference>
<dbReference type="RefSeq" id="XP_014481599.1">
    <property type="nucleotide sequence ID" value="XM_014626113.1"/>
</dbReference>
<dbReference type="InterPro" id="IPR001163">
    <property type="entry name" value="Sm_dom_euk/arc"/>
</dbReference>
<dbReference type="GO" id="GO:0006398">
    <property type="term" value="P:mRNA 3'-end processing by stem-loop binding and cleavage"/>
    <property type="evidence" value="ECO:0007669"/>
    <property type="project" value="TreeGrafter"/>
</dbReference>
<evidence type="ECO:0000256" key="1">
    <source>
        <dbReference type="SAM" id="MobiDB-lite"/>
    </source>
</evidence>